<name>A0A0K0X8Y1_MYCGD</name>
<dbReference type="SUPFAM" id="SSF51338">
    <property type="entry name" value="Composite domain of metallo-dependent hydrolases"/>
    <property type="match status" value="2"/>
</dbReference>
<evidence type="ECO:0000256" key="2">
    <source>
        <dbReference type="SAM" id="MobiDB-lite"/>
    </source>
</evidence>
<reference evidence="4 5" key="1">
    <citation type="submission" date="2015-07" db="EMBL/GenBank/DDBJ databases">
        <title>Complete genome sequence of Mycobacterium goodii X7B, a facultative thermophilic biodesulfurizing bacterium.</title>
        <authorList>
            <person name="Yu B."/>
            <person name="Li F."/>
            <person name="Xu P."/>
        </authorList>
    </citation>
    <scope>NUCLEOTIDE SEQUENCE [LARGE SCALE GENOMIC DNA]</scope>
    <source>
        <strain evidence="4 5">X7B</strain>
    </source>
</reference>
<dbReference type="KEGG" id="mgo:AFA91_20290"/>
<dbReference type="PATRIC" id="fig|134601.6.peg.4196"/>
<organism evidence="4 5">
    <name type="scientific">Mycolicibacterium goodii</name>
    <name type="common">Mycobacterium goodii</name>
    <dbReference type="NCBI Taxonomy" id="134601"/>
    <lineage>
        <taxon>Bacteria</taxon>
        <taxon>Bacillati</taxon>
        <taxon>Actinomycetota</taxon>
        <taxon>Actinomycetes</taxon>
        <taxon>Mycobacteriales</taxon>
        <taxon>Mycobacteriaceae</taxon>
        <taxon>Mycolicibacterium</taxon>
    </lineage>
</organism>
<gene>
    <name evidence="4" type="ORF">AFA91_20290</name>
</gene>
<dbReference type="InterPro" id="IPR006680">
    <property type="entry name" value="Amidohydro-rel"/>
</dbReference>
<accession>A0A0K0X8Y1</accession>
<dbReference type="EMBL" id="CP012150">
    <property type="protein sequence ID" value="AKS33836.1"/>
    <property type="molecule type" value="Genomic_DNA"/>
</dbReference>
<dbReference type="InterPro" id="IPR032466">
    <property type="entry name" value="Metal_Hydrolase"/>
</dbReference>
<protein>
    <recommendedName>
        <fullName evidence="3">Amidohydrolase-related domain-containing protein</fullName>
    </recommendedName>
</protein>
<feature type="domain" description="Amidohydrolase-related" evidence="3">
    <location>
        <begin position="53"/>
        <end position="414"/>
    </location>
</feature>
<evidence type="ECO:0000313" key="4">
    <source>
        <dbReference type="EMBL" id="AKS33836.1"/>
    </source>
</evidence>
<dbReference type="InterPro" id="IPR011059">
    <property type="entry name" value="Metal-dep_hydrolase_composite"/>
</dbReference>
<dbReference type="Proteomes" id="UP000062255">
    <property type="component" value="Chromosome"/>
</dbReference>
<dbReference type="RefSeq" id="WP_049746282.1">
    <property type="nucleotide sequence ID" value="NZ_CP012150.1"/>
</dbReference>
<dbReference type="NCBIfam" id="NF006056">
    <property type="entry name" value="PRK08204.1"/>
    <property type="match status" value="1"/>
</dbReference>
<proteinExistence type="predicted"/>
<evidence type="ECO:0000313" key="5">
    <source>
        <dbReference type="Proteomes" id="UP000062255"/>
    </source>
</evidence>
<keyword evidence="1" id="KW-0378">Hydrolase</keyword>
<evidence type="ECO:0000259" key="3">
    <source>
        <dbReference type="Pfam" id="PF01979"/>
    </source>
</evidence>
<dbReference type="InterPro" id="IPR050287">
    <property type="entry name" value="MTA/SAH_deaminase"/>
</dbReference>
<dbReference type="PANTHER" id="PTHR43794:SF11">
    <property type="entry name" value="AMIDOHYDROLASE-RELATED DOMAIN-CONTAINING PROTEIN"/>
    <property type="match status" value="1"/>
</dbReference>
<evidence type="ECO:0000256" key="1">
    <source>
        <dbReference type="ARBA" id="ARBA00022801"/>
    </source>
</evidence>
<dbReference type="Gene3D" id="3.20.20.140">
    <property type="entry name" value="Metal-dependent hydrolases"/>
    <property type="match status" value="1"/>
</dbReference>
<dbReference type="Pfam" id="PF01979">
    <property type="entry name" value="Amidohydro_1"/>
    <property type="match status" value="1"/>
</dbReference>
<feature type="region of interest" description="Disordered" evidence="2">
    <location>
        <begin position="444"/>
        <end position="464"/>
    </location>
</feature>
<dbReference type="AlphaFoldDB" id="A0A0K0X8Y1"/>
<dbReference type="PANTHER" id="PTHR43794">
    <property type="entry name" value="AMINOHYDROLASE SSNA-RELATED"/>
    <property type="match status" value="1"/>
</dbReference>
<dbReference type="OrthoDB" id="3189065at2"/>
<dbReference type="STRING" id="134601.AFA91_20290"/>
<dbReference type="Gene3D" id="2.30.40.10">
    <property type="entry name" value="Urease, subunit C, domain 1"/>
    <property type="match status" value="1"/>
</dbReference>
<dbReference type="SUPFAM" id="SSF51556">
    <property type="entry name" value="Metallo-dependent hydrolases"/>
    <property type="match status" value="1"/>
</dbReference>
<dbReference type="GO" id="GO:0016810">
    <property type="term" value="F:hydrolase activity, acting on carbon-nitrogen (but not peptide) bonds"/>
    <property type="evidence" value="ECO:0007669"/>
    <property type="project" value="InterPro"/>
</dbReference>
<sequence>MRTLIRDATIISVDPDIGTLHHADILIEDGTIVAVGPDLGALDAEEVPASGRIITPGFIDTHRHLWQSAIKGVFADWTTLQYMHGIRLHIAPLVTADDTYTATYAGALECLNNGVTTVLGYEHNVNTVDHAFAGAQAMTDAGIRGVYALGMGQAPLAPRVFTRTCDYAPVLEKLRDQYFSSDLSRLRLGVAPVELFMAPTEVVAEQFTLARSFGAQLTLHANAVQNSTDEIARLGNAGLLSSDIVFVHGETSTDHEYRLVADHGAAICACVEAEMAMAQGEPSLRKQRAFGLSPTVGVDSVGCCGGGIVNQVRIGMQIVRLADAQDQLLAGHNPEAVSVTAAEAMQWATINGAKALGIDSQTGSITPGKQADLVFFRTTSPDMTGSLWSNPEAAVVTQSSAADIESVMVAGQFVKRNGELTAAGWPEQRDRLSHLSERIAERARQADGTLIPNPPPALPAEQGW</sequence>